<feature type="compositionally biased region" description="Polar residues" evidence="1">
    <location>
        <begin position="267"/>
        <end position="277"/>
    </location>
</feature>
<feature type="compositionally biased region" description="Low complexity" evidence="1">
    <location>
        <begin position="298"/>
        <end position="312"/>
    </location>
</feature>
<feature type="compositionally biased region" description="Basic and acidic residues" evidence="1">
    <location>
        <begin position="360"/>
        <end position="373"/>
    </location>
</feature>
<dbReference type="OrthoDB" id="3067857at2759"/>
<dbReference type="InterPro" id="IPR003347">
    <property type="entry name" value="JmjC_dom"/>
</dbReference>
<comment type="caution">
    <text evidence="3">The sequence shown here is derived from an EMBL/GenBank/DDBJ whole genome shotgun (WGS) entry which is preliminary data.</text>
</comment>
<keyword evidence="4" id="KW-1185">Reference proteome</keyword>
<dbReference type="PROSITE" id="PS51184">
    <property type="entry name" value="JMJC"/>
    <property type="match status" value="1"/>
</dbReference>
<feature type="region of interest" description="Disordered" evidence="1">
    <location>
        <begin position="255"/>
        <end position="312"/>
    </location>
</feature>
<organism evidence="3 4">
    <name type="scientific">Ephemerocybe angulata</name>
    <dbReference type="NCBI Taxonomy" id="980116"/>
    <lineage>
        <taxon>Eukaryota</taxon>
        <taxon>Fungi</taxon>
        <taxon>Dikarya</taxon>
        <taxon>Basidiomycota</taxon>
        <taxon>Agaricomycotina</taxon>
        <taxon>Agaricomycetes</taxon>
        <taxon>Agaricomycetidae</taxon>
        <taxon>Agaricales</taxon>
        <taxon>Agaricineae</taxon>
        <taxon>Psathyrellaceae</taxon>
        <taxon>Ephemerocybe</taxon>
    </lineage>
</organism>
<evidence type="ECO:0000259" key="2">
    <source>
        <dbReference type="PROSITE" id="PS51184"/>
    </source>
</evidence>
<feature type="compositionally biased region" description="Basic residues" evidence="1">
    <location>
        <begin position="346"/>
        <end position="359"/>
    </location>
</feature>
<feature type="compositionally biased region" description="Polar residues" evidence="1">
    <location>
        <begin position="330"/>
        <end position="342"/>
    </location>
</feature>
<protein>
    <recommendedName>
        <fullName evidence="2">JmjC domain-containing protein</fullName>
    </recommendedName>
</protein>
<reference evidence="3 4" key="1">
    <citation type="journal article" date="2020" name="ISME J.">
        <title>Uncovering the hidden diversity of litter-decomposition mechanisms in mushroom-forming fungi.</title>
        <authorList>
            <person name="Floudas D."/>
            <person name="Bentzer J."/>
            <person name="Ahren D."/>
            <person name="Johansson T."/>
            <person name="Persson P."/>
            <person name="Tunlid A."/>
        </authorList>
    </citation>
    <scope>NUCLEOTIDE SEQUENCE [LARGE SCALE GENOMIC DNA]</scope>
    <source>
        <strain evidence="3 4">CBS 175.51</strain>
    </source>
</reference>
<dbReference type="SUPFAM" id="SSF51197">
    <property type="entry name" value="Clavaminate synthase-like"/>
    <property type="match status" value="1"/>
</dbReference>
<feature type="domain" description="JmjC" evidence="2">
    <location>
        <begin position="572"/>
        <end position="739"/>
    </location>
</feature>
<name>A0A8H5ARS4_9AGAR</name>
<evidence type="ECO:0000313" key="3">
    <source>
        <dbReference type="EMBL" id="KAF5309694.1"/>
    </source>
</evidence>
<evidence type="ECO:0000313" key="4">
    <source>
        <dbReference type="Proteomes" id="UP000541558"/>
    </source>
</evidence>
<gene>
    <name evidence="3" type="ORF">D9611_014704</name>
</gene>
<sequence>MANRINRQWLHHFCFSTQLPESESLLADIIPKPHPLNALALRLDNLERQLERGTDWTVFNLSSCILYTTGVKPTSIQPEVKSRPRPSNFELLAQVVTGYRILDAYLALYDAYPLAPGLVSRQSGNIPDDYHVLEDWPSLVEALISLIEKDAFGGSEIQHSAQGPQFLALAKNQIRAQKHAAISHINSNLYTCAMYLLCMCDAGSIEDPFTMPTIQAYFRSWCDRKADTHGLQLTEEEAGRLAAISQTDKARIAGYAGSRGDDAPVDPQTNAQLSKSFPSGHWSASGDLPGNPEPHSPSEPNTTSATTSTPLPTRASYRLIEKKLAAAVSGQPTSLLPSTSQEPAKRRSKKPSKTPRKSNRKESTDSRRKEKRKDVDEVFLKEVKEDESMVKETLESLLLLPTTPLLNEKVFVPSGNAAPSTGSGKRVLGNRAVSYLDIAGGKHSFTPCMNEDELSAFYAFHDALEASYIDGVPQHIHDITKSCLKHLTQDEFQAATPAQKREWISKYNLVVSDPEAPKASFSLEELDRVEPVDNQIILHDHSLGFGEARHVSGTLRHVYQEHRKGNQGKVVNALDLPRPEAEVAPMDSQVLFSDVKAFRETKNCPMPLITPYPTGKMRWALVGVENASHPWHIDAGGLSTFAKVRVGYKLWYFAVPPDGSEPLVYFSDINVFLKNWDPYSPSNKRWKIFAILLRPGDTLYMRPLMLHAVWTLSSSICYGGHLYCSSTLSLSVASFIQSFHLDKLITNDRHSSLHTLLARQVVNFHNLLVCGEERVSPFNKDRLGIDLLRSFEEWHGFVMLHVLITLGLVVDHRSYRSWTGKPRTESELLMMVYSRGAALATMLFLGSHSNIAINIERKQLNPWEYFTQVLLQQCVLLLRGRAAVESEDDSEDIGGCSVKEPERLRALIQDAVTMRFHRCQTFRCYLDEMLEEEATSDESSACHVIPLPPPNATIIRRSPTMSTRRSPGVITHNAQDLILEGLTPETRDVLAAYIQSCKKEGSLN</sequence>
<accession>A0A8H5ARS4</accession>
<dbReference type="Gene3D" id="2.60.120.650">
    <property type="entry name" value="Cupin"/>
    <property type="match status" value="1"/>
</dbReference>
<feature type="region of interest" description="Disordered" evidence="1">
    <location>
        <begin position="327"/>
        <end position="373"/>
    </location>
</feature>
<dbReference type="Proteomes" id="UP000541558">
    <property type="component" value="Unassembled WGS sequence"/>
</dbReference>
<dbReference type="AlphaFoldDB" id="A0A8H5ARS4"/>
<evidence type="ECO:0000256" key="1">
    <source>
        <dbReference type="SAM" id="MobiDB-lite"/>
    </source>
</evidence>
<dbReference type="EMBL" id="JAACJK010000233">
    <property type="protein sequence ID" value="KAF5309694.1"/>
    <property type="molecule type" value="Genomic_DNA"/>
</dbReference>
<proteinExistence type="predicted"/>